<reference evidence="2 3" key="1">
    <citation type="submission" date="2019-02" db="EMBL/GenBank/DDBJ databases">
        <title>Deep-cultivation of Planctomycetes and their phenomic and genomic characterization uncovers novel biology.</title>
        <authorList>
            <person name="Wiegand S."/>
            <person name="Jogler M."/>
            <person name="Boedeker C."/>
            <person name="Pinto D."/>
            <person name="Vollmers J."/>
            <person name="Rivas-Marin E."/>
            <person name="Kohn T."/>
            <person name="Peeters S.H."/>
            <person name="Heuer A."/>
            <person name="Rast P."/>
            <person name="Oberbeckmann S."/>
            <person name="Bunk B."/>
            <person name="Jeske O."/>
            <person name="Meyerdierks A."/>
            <person name="Storesund J.E."/>
            <person name="Kallscheuer N."/>
            <person name="Luecker S."/>
            <person name="Lage O.M."/>
            <person name="Pohl T."/>
            <person name="Merkel B.J."/>
            <person name="Hornburger P."/>
            <person name="Mueller R.-W."/>
            <person name="Bruemmer F."/>
            <person name="Labrenz M."/>
            <person name="Spormann A.M."/>
            <person name="Op den Camp H."/>
            <person name="Overmann J."/>
            <person name="Amann R."/>
            <person name="Jetten M.S.M."/>
            <person name="Mascher T."/>
            <person name="Medema M.H."/>
            <person name="Devos D.P."/>
            <person name="Kaster A.-K."/>
            <person name="Ovreas L."/>
            <person name="Rohde M."/>
            <person name="Galperin M.Y."/>
            <person name="Jogler C."/>
        </authorList>
    </citation>
    <scope>NUCLEOTIDE SEQUENCE [LARGE SCALE GENOMIC DNA]</scope>
    <source>
        <strain evidence="2 3">ETA_A8</strain>
    </source>
</reference>
<dbReference type="EMBL" id="CP036274">
    <property type="protein sequence ID" value="QDU24955.1"/>
    <property type="molecule type" value="Genomic_DNA"/>
</dbReference>
<accession>A0A517Y424</accession>
<name>A0A517Y424_9BACT</name>
<keyword evidence="1" id="KW-0472">Membrane</keyword>
<evidence type="ECO:0000313" key="3">
    <source>
        <dbReference type="Proteomes" id="UP000315017"/>
    </source>
</evidence>
<dbReference type="AlphaFoldDB" id="A0A517Y424"/>
<organism evidence="2 3">
    <name type="scientific">Anatilimnocola aggregata</name>
    <dbReference type="NCBI Taxonomy" id="2528021"/>
    <lineage>
        <taxon>Bacteria</taxon>
        <taxon>Pseudomonadati</taxon>
        <taxon>Planctomycetota</taxon>
        <taxon>Planctomycetia</taxon>
        <taxon>Pirellulales</taxon>
        <taxon>Pirellulaceae</taxon>
        <taxon>Anatilimnocola</taxon>
    </lineage>
</organism>
<evidence type="ECO:0000313" key="2">
    <source>
        <dbReference type="EMBL" id="QDU24955.1"/>
    </source>
</evidence>
<gene>
    <name evidence="2" type="ORF">ETAA8_00160</name>
</gene>
<dbReference type="Proteomes" id="UP000315017">
    <property type="component" value="Chromosome"/>
</dbReference>
<keyword evidence="1" id="KW-0812">Transmembrane</keyword>
<feature type="transmembrane region" description="Helical" evidence="1">
    <location>
        <begin position="6"/>
        <end position="25"/>
    </location>
</feature>
<keyword evidence="1" id="KW-1133">Transmembrane helix</keyword>
<dbReference type="RefSeq" id="WP_202921447.1">
    <property type="nucleotide sequence ID" value="NZ_CP036274.1"/>
</dbReference>
<proteinExistence type="predicted"/>
<protein>
    <submittedName>
        <fullName evidence="2">Uncharacterized protein</fullName>
    </submittedName>
</protein>
<evidence type="ECO:0000256" key="1">
    <source>
        <dbReference type="SAM" id="Phobius"/>
    </source>
</evidence>
<sequence>MELWIVIALLLIALVTTLLVLVRQIRLQRALRRLLARLLNLWRTRYAAHRPVPSATAPDPVGRL</sequence>
<keyword evidence="3" id="KW-1185">Reference proteome</keyword>
<dbReference type="KEGG" id="aagg:ETAA8_00160"/>